<keyword evidence="8" id="KW-0547">Nucleotide-binding</keyword>
<evidence type="ECO:0000256" key="16">
    <source>
        <dbReference type="PROSITE-ProRule" id="PRU00110"/>
    </source>
</evidence>
<dbReference type="InterPro" id="IPR036890">
    <property type="entry name" value="HATPase_C_sf"/>
</dbReference>
<dbReference type="OrthoDB" id="9801651at2"/>
<feature type="transmembrane region" description="Helical" evidence="18">
    <location>
        <begin position="206"/>
        <end position="226"/>
    </location>
</feature>
<keyword evidence="24" id="KW-1185">Reference proteome</keyword>
<evidence type="ECO:0000256" key="18">
    <source>
        <dbReference type="SAM" id="Phobius"/>
    </source>
</evidence>
<dbReference type="EMBL" id="WTYX01000001">
    <property type="protein sequence ID" value="MXO89293.1"/>
    <property type="molecule type" value="Genomic_DNA"/>
</dbReference>
<feature type="transmembrane region" description="Helical" evidence="18">
    <location>
        <begin position="106"/>
        <end position="124"/>
    </location>
</feature>
<evidence type="ECO:0000259" key="20">
    <source>
        <dbReference type="PROSITE" id="PS50110"/>
    </source>
</evidence>
<evidence type="ECO:0000256" key="1">
    <source>
        <dbReference type="ARBA" id="ARBA00000085"/>
    </source>
</evidence>
<dbReference type="SMART" id="SM00387">
    <property type="entry name" value="HATPase_c"/>
    <property type="match status" value="1"/>
</dbReference>
<dbReference type="PROSITE" id="PS50110">
    <property type="entry name" value="RESPONSE_REGULATORY"/>
    <property type="match status" value="1"/>
</dbReference>
<keyword evidence="11 18" id="KW-1133">Transmembrane helix</keyword>
<dbReference type="InterPro" id="IPR007895">
    <property type="entry name" value="MASE1"/>
</dbReference>
<evidence type="ECO:0000256" key="17">
    <source>
        <dbReference type="PROSITE-ProRule" id="PRU00169"/>
    </source>
</evidence>
<dbReference type="Pfam" id="PF01627">
    <property type="entry name" value="Hpt"/>
    <property type="match status" value="1"/>
</dbReference>
<dbReference type="InterPro" id="IPR005467">
    <property type="entry name" value="His_kinase_dom"/>
</dbReference>
<evidence type="ECO:0000313" key="24">
    <source>
        <dbReference type="Proteomes" id="UP000442714"/>
    </source>
</evidence>
<evidence type="ECO:0000256" key="5">
    <source>
        <dbReference type="ARBA" id="ARBA00022553"/>
    </source>
</evidence>
<dbReference type="InterPro" id="IPR036097">
    <property type="entry name" value="HisK_dim/P_sf"/>
</dbReference>
<dbReference type="InterPro" id="IPR003594">
    <property type="entry name" value="HATPase_dom"/>
</dbReference>
<keyword evidence="4" id="KW-1003">Cell membrane</keyword>
<dbReference type="EC" id="2.7.13.3" evidence="3"/>
<dbReference type="InterPro" id="IPR003661">
    <property type="entry name" value="HisK_dim/P_dom"/>
</dbReference>
<dbReference type="InterPro" id="IPR035965">
    <property type="entry name" value="PAS-like_dom_sf"/>
</dbReference>
<dbReference type="SUPFAM" id="SSF55874">
    <property type="entry name" value="ATPase domain of HSP90 chaperone/DNA topoisomerase II/histidine kinase"/>
    <property type="match status" value="1"/>
</dbReference>
<comment type="subcellular location">
    <subcellularLocation>
        <location evidence="2">Cell membrane</location>
        <topology evidence="2">Multi-pass membrane protein</topology>
    </subcellularLocation>
</comment>
<evidence type="ECO:0000313" key="23">
    <source>
        <dbReference type="EMBL" id="MXO89293.1"/>
    </source>
</evidence>
<evidence type="ECO:0000256" key="7">
    <source>
        <dbReference type="ARBA" id="ARBA00022692"/>
    </source>
</evidence>
<dbReference type="InterPro" id="IPR001789">
    <property type="entry name" value="Sig_transdc_resp-reg_receiver"/>
</dbReference>
<dbReference type="InterPro" id="IPR013767">
    <property type="entry name" value="PAS_fold"/>
</dbReference>
<keyword evidence="5 17" id="KW-0597">Phosphoprotein</keyword>
<dbReference type="Pfam" id="PF00512">
    <property type="entry name" value="HisKA"/>
    <property type="match status" value="1"/>
</dbReference>
<dbReference type="InterPro" id="IPR036641">
    <property type="entry name" value="HPT_dom_sf"/>
</dbReference>
<feature type="transmembrane region" description="Helical" evidence="18">
    <location>
        <begin position="246"/>
        <end position="269"/>
    </location>
</feature>
<dbReference type="NCBIfam" id="TIGR00229">
    <property type="entry name" value="sensory_box"/>
    <property type="match status" value="1"/>
</dbReference>
<keyword evidence="12" id="KW-0902">Two-component regulatory system</keyword>
<gene>
    <name evidence="23" type="ORF">GRI41_00465</name>
</gene>
<feature type="transmembrane region" description="Helical" evidence="18">
    <location>
        <begin position="281"/>
        <end position="305"/>
    </location>
</feature>
<dbReference type="Gene3D" id="3.30.565.10">
    <property type="entry name" value="Histidine kinase-like ATPase, C-terminal domain"/>
    <property type="match status" value="1"/>
</dbReference>
<dbReference type="SUPFAM" id="SSF52172">
    <property type="entry name" value="CheY-like"/>
    <property type="match status" value="1"/>
</dbReference>
<evidence type="ECO:0000256" key="13">
    <source>
        <dbReference type="ARBA" id="ARBA00023136"/>
    </source>
</evidence>
<evidence type="ECO:0000256" key="4">
    <source>
        <dbReference type="ARBA" id="ARBA00022475"/>
    </source>
</evidence>
<keyword evidence="13 18" id="KW-0472">Membrane</keyword>
<feature type="domain" description="Response regulatory" evidence="20">
    <location>
        <begin position="706"/>
        <end position="828"/>
    </location>
</feature>
<dbReference type="PRINTS" id="PR00344">
    <property type="entry name" value="BCTRLSENSOR"/>
</dbReference>
<organism evidence="23 24">
    <name type="scientific">Pontixanthobacter aquaemixtae</name>
    <dbReference type="NCBI Taxonomy" id="1958940"/>
    <lineage>
        <taxon>Bacteria</taxon>
        <taxon>Pseudomonadati</taxon>
        <taxon>Pseudomonadota</taxon>
        <taxon>Alphaproteobacteria</taxon>
        <taxon>Sphingomonadales</taxon>
        <taxon>Erythrobacteraceae</taxon>
        <taxon>Pontixanthobacter</taxon>
    </lineage>
</organism>
<dbReference type="Proteomes" id="UP000442714">
    <property type="component" value="Unassembled WGS sequence"/>
</dbReference>
<dbReference type="SMART" id="SM00388">
    <property type="entry name" value="HisKA"/>
    <property type="match status" value="1"/>
</dbReference>
<feature type="transmembrane region" description="Helical" evidence="18">
    <location>
        <begin position="136"/>
        <end position="158"/>
    </location>
</feature>
<evidence type="ECO:0000256" key="9">
    <source>
        <dbReference type="ARBA" id="ARBA00022777"/>
    </source>
</evidence>
<dbReference type="SUPFAM" id="SSF55785">
    <property type="entry name" value="PYP-like sensor domain (PAS domain)"/>
    <property type="match status" value="1"/>
</dbReference>
<evidence type="ECO:0000256" key="11">
    <source>
        <dbReference type="ARBA" id="ARBA00022989"/>
    </source>
</evidence>
<keyword evidence="7 18" id="KW-0812">Transmembrane</keyword>
<evidence type="ECO:0000256" key="14">
    <source>
        <dbReference type="ARBA" id="ARBA00064003"/>
    </source>
</evidence>
<dbReference type="CDD" id="cd17546">
    <property type="entry name" value="REC_hyHK_CKI1_RcsC-like"/>
    <property type="match status" value="1"/>
</dbReference>
<feature type="modified residue" description="4-aspartylphosphate" evidence="17">
    <location>
        <position position="760"/>
    </location>
</feature>
<dbReference type="Gene3D" id="3.40.50.2300">
    <property type="match status" value="1"/>
</dbReference>
<comment type="catalytic activity">
    <reaction evidence="1">
        <text>ATP + protein L-histidine = ADP + protein N-phospho-L-histidine.</text>
        <dbReference type="EC" id="2.7.13.3"/>
    </reaction>
</comment>
<evidence type="ECO:0000259" key="19">
    <source>
        <dbReference type="PROSITE" id="PS50109"/>
    </source>
</evidence>
<dbReference type="PANTHER" id="PTHR45339:SF1">
    <property type="entry name" value="HYBRID SIGNAL TRANSDUCTION HISTIDINE KINASE J"/>
    <property type="match status" value="1"/>
</dbReference>
<keyword evidence="6" id="KW-0808">Transferase</keyword>
<keyword evidence="9" id="KW-0418">Kinase</keyword>
<dbReference type="PROSITE" id="PS50112">
    <property type="entry name" value="PAS"/>
    <property type="match status" value="1"/>
</dbReference>
<feature type="modified residue" description="Phosphohistidine" evidence="16">
    <location>
        <position position="889"/>
    </location>
</feature>
<evidence type="ECO:0000256" key="2">
    <source>
        <dbReference type="ARBA" id="ARBA00004651"/>
    </source>
</evidence>
<comment type="subunit">
    <text evidence="14">At low DSF concentrations, interacts with RpfF.</text>
</comment>
<dbReference type="CDD" id="cd16922">
    <property type="entry name" value="HATPase_EvgS-ArcB-TorS-like"/>
    <property type="match status" value="1"/>
</dbReference>
<dbReference type="GO" id="GO:0005886">
    <property type="term" value="C:plasma membrane"/>
    <property type="evidence" value="ECO:0007669"/>
    <property type="project" value="UniProtKB-SubCell"/>
</dbReference>
<dbReference type="Pfam" id="PF05231">
    <property type="entry name" value="MASE1"/>
    <property type="match status" value="1"/>
</dbReference>
<dbReference type="AlphaFoldDB" id="A0A844ZNL0"/>
<feature type="transmembrane region" description="Helical" evidence="18">
    <location>
        <begin position="21"/>
        <end position="42"/>
    </location>
</feature>
<dbReference type="PROSITE" id="PS50894">
    <property type="entry name" value="HPT"/>
    <property type="match status" value="1"/>
</dbReference>
<protein>
    <recommendedName>
        <fullName evidence="15">Sensory/regulatory protein RpfC</fullName>
        <ecNumber evidence="3">2.7.13.3</ecNumber>
    </recommendedName>
</protein>
<feature type="transmembrane region" description="Helical" evidence="18">
    <location>
        <begin position="79"/>
        <end position="100"/>
    </location>
</feature>
<dbReference type="InterPro" id="IPR000014">
    <property type="entry name" value="PAS"/>
</dbReference>
<evidence type="ECO:0000256" key="8">
    <source>
        <dbReference type="ARBA" id="ARBA00022741"/>
    </source>
</evidence>
<dbReference type="CDD" id="cd00082">
    <property type="entry name" value="HisKA"/>
    <property type="match status" value="1"/>
</dbReference>
<dbReference type="SMART" id="SM00448">
    <property type="entry name" value="REC"/>
    <property type="match status" value="1"/>
</dbReference>
<dbReference type="GO" id="GO:0005524">
    <property type="term" value="F:ATP binding"/>
    <property type="evidence" value="ECO:0007669"/>
    <property type="project" value="UniProtKB-KW"/>
</dbReference>
<evidence type="ECO:0000259" key="22">
    <source>
        <dbReference type="PROSITE" id="PS50894"/>
    </source>
</evidence>
<dbReference type="Gene3D" id="3.30.450.20">
    <property type="entry name" value="PAS domain"/>
    <property type="match status" value="1"/>
</dbReference>
<evidence type="ECO:0000256" key="10">
    <source>
        <dbReference type="ARBA" id="ARBA00022840"/>
    </source>
</evidence>
<accession>A0A844ZNL0</accession>
<feature type="transmembrane region" description="Helical" evidence="18">
    <location>
        <begin position="54"/>
        <end position="72"/>
    </location>
</feature>
<dbReference type="FunFam" id="3.30.565.10:FF:000010">
    <property type="entry name" value="Sensor histidine kinase RcsC"/>
    <property type="match status" value="1"/>
</dbReference>
<dbReference type="CDD" id="cd00130">
    <property type="entry name" value="PAS"/>
    <property type="match status" value="1"/>
</dbReference>
<dbReference type="PANTHER" id="PTHR45339">
    <property type="entry name" value="HYBRID SIGNAL TRANSDUCTION HISTIDINE KINASE J"/>
    <property type="match status" value="1"/>
</dbReference>
<keyword evidence="10" id="KW-0067">ATP-binding</keyword>
<evidence type="ECO:0000256" key="6">
    <source>
        <dbReference type="ARBA" id="ARBA00022679"/>
    </source>
</evidence>
<dbReference type="Gene3D" id="1.10.287.130">
    <property type="match status" value="1"/>
</dbReference>
<dbReference type="InterPro" id="IPR004358">
    <property type="entry name" value="Sig_transdc_His_kin-like_C"/>
</dbReference>
<reference evidence="23 24" key="1">
    <citation type="submission" date="2019-12" db="EMBL/GenBank/DDBJ databases">
        <title>Genomic-based taxomic classification of the family Erythrobacteraceae.</title>
        <authorList>
            <person name="Xu L."/>
        </authorList>
    </citation>
    <scope>NUCLEOTIDE SEQUENCE [LARGE SCALE GENOMIC DNA]</scope>
    <source>
        <strain evidence="23 24">KCTC 52763</strain>
    </source>
</reference>
<comment type="caution">
    <text evidence="23">The sequence shown here is derived from an EMBL/GenBank/DDBJ whole genome shotgun (WGS) entry which is preliminary data.</text>
</comment>
<dbReference type="GO" id="GO:0006355">
    <property type="term" value="P:regulation of DNA-templated transcription"/>
    <property type="evidence" value="ECO:0007669"/>
    <property type="project" value="InterPro"/>
</dbReference>
<dbReference type="SUPFAM" id="SSF47226">
    <property type="entry name" value="Histidine-containing phosphotransfer domain, HPT domain"/>
    <property type="match status" value="1"/>
</dbReference>
<dbReference type="SUPFAM" id="SSF47384">
    <property type="entry name" value="Homodimeric domain of signal transducing histidine kinase"/>
    <property type="match status" value="1"/>
</dbReference>
<dbReference type="FunFam" id="1.10.287.130:FF:000002">
    <property type="entry name" value="Two-component osmosensing histidine kinase"/>
    <property type="match status" value="1"/>
</dbReference>
<dbReference type="SMART" id="SM00091">
    <property type="entry name" value="PAS"/>
    <property type="match status" value="1"/>
</dbReference>
<dbReference type="InterPro" id="IPR011006">
    <property type="entry name" value="CheY-like_superfamily"/>
</dbReference>
<evidence type="ECO:0000256" key="15">
    <source>
        <dbReference type="ARBA" id="ARBA00068150"/>
    </source>
</evidence>
<dbReference type="Pfam" id="PF00989">
    <property type="entry name" value="PAS"/>
    <property type="match status" value="1"/>
</dbReference>
<evidence type="ECO:0000256" key="3">
    <source>
        <dbReference type="ARBA" id="ARBA00012438"/>
    </source>
</evidence>
<dbReference type="Pfam" id="PF00072">
    <property type="entry name" value="Response_reg"/>
    <property type="match status" value="1"/>
</dbReference>
<dbReference type="Gene3D" id="1.20.120.160">
    <property type="entry name" value="HPT domain"/>
    <property type="match status" value="1"/>
</dbReference>
<proteinExistence type="predicted"/>
<feature type="domain" description="HPt" evidence="22">
    <location>
        <begin position="845"/>
        <end position="934"/>
    </location>
</feature>
<feature type="domain" description="Histidine kinase" evidence="19">
    <location>
        <begin position="465"/>
        <end position="681"/>
    </location>
</feature>
<dbReference type="PROSITE" id="PS50109">
    <property type="entry name" value="HIS_KIN"/>
    <property type="match status" value="1"/>
</dbReference>
<feature type="transmembrane region" description="Helical" evidence="18">
    <location>
        <begin position="170"/>
        <end position="194"/>
    </location>
</feature>
<dbReference type="RefSeq" id="WP_160602709.1">
    <property type="nucleotide sequence ID" value="NZ_WTYX01000001.1"/>
</dbReference>
<feature type="domain" description="PAS" evidence="21">
    <location>
        <begin position="318"/>
        <end position="388"/>
    </location>
</feature>
<sequence length="934" mass="100994">MSGITKPYLAAFRGSEKATQLMAIVRIAALYLAAGCMFGAIAHLAIDLTRGDGRIAMVWIPNAIAVAALLRWDAPREHLLFAALWMGNVAANLVAGDTFATASTLAASNLVEIGLALFLTRRFVGPRPDMRKVSDLILFVCFAGFCAPAASATIAMTALQSASQDILADWLKWVLTDGLGMILIAPTLLTFIDAARSPRAPTRRECIEWLLLTAIGTTIVAAIFIQTEYPLLFLVMPVVLSHAFRLGTLGTAFSIIKIGTIATLCTWLDRGPIRLFDHSEAVQFVVLQSFLASVFLVGLPVAALLNRQKDLITEMEDRGMQLGLLADNMSDAVMRYDLAGVCTYASASVVDVLGQPREHFVGKGAADDVHPDAKDEIATVKSRLVTGQTERERFTYRRVLDDSDGRPVFIEADCVLVRCERSGEPETIIVSCRDVSERVRLEKNLVRARRHAENAAIAKSQFLANMSHEIRTPMNGVLGFVELLLQSDLPEEQRKHAQLVQESGNSMMRLLNDILDLSKIEAGQIAVTEERVDLRDLVASCLRLHSANAAKKRIKLEEAVGDDLPEFILSDSLRLRQIILNLLGNAVKFTAQGTVTLRAYVDQHHLVIAIQDSGVGIEPTRLEAIFQPFEQADNATSRRFGGTGLGLTISRHMADLLGGRLSASSEPGKGSLFELRIPLVIPEGSEPIKAESRAPAAHHELIAGARILVAEDNDINRVLVSAMLERCGQTVDLVKNGEQAVAAVMEAKAKGAPFDLVLMDVQMPECDGYTATETIRSLGISANELPIVALTANAFEDDIQAALNAGMQAHLAKPLQMEALAGMLQHWLPTIGPRAVLPCASETIGSPVSPSLQERWISRREEAIDAVGRALREGALEGQSAEELARIVHKLAGTAGSFGEDTLGERAKSLELALRSAGNLDARIQAAEALLDAA</sequence>
<dbReference type="InterPro" id="IPR008207">
    <property type="entry name" value="Sig_transdc_His_kin_Hpt_dom"/>
</dbReference>
<evidence type="ECO:0000256" key="12">
    <source>
        <dbReference type="ARBA" id="ARBA00023012"/>
    </source>
</evidence>
<name>A0A844ZNL0_9SPHN</name>
<dbReference type="Pfam" id="PF02518">
    <property type="entry name" value="HATPase_c"/>
    <property type="match status" value="1"/>
</dbReference>
<dbReference type="GO" id="GO:0000155">
    <property type="term" value="F:phosphorelay sensor kinase activity"/>
    <property type="evidence" value="ECO:0007669"/>
    <property type="project" value="InterPro"/>
</dbReference>
<evidence type="ECO:0000259" key="21">
    <source>
        <dbReference type="PROSITE" id="PS50112"/>
    </source>
</evidence>